<dbReference type="AlphaFoldDB" id="A0AAV5R1B2"/>
<dbReference type="SUPFAM" id="SSF50182">
    <property type="entry name" value="Sm-like ribonucleoproteins"/>
    <property type="match status" value="1"/>
</dbReference>
<comment type="similarity">
    <text evidence="2">Belongs to the snRNP Sm proteins family.</text>
</comment>
<keyword evidence="5" id="KW-0694">RNA-binding</keyword>
<dbReference type="GO" id="GO:1990726">
    <property type="term" value="C:Lsm1-7-Pat1 complex"/>
    <property type="evidence" value="ECO:0007669"/>
    <property type="project" value="TreeGrafter"/>
</dbReference>
<gene>
    <name evidence="10" type="ORF">DAPK24_018540</name>
</gene>
<keyword evidence="8" id="KW-0687">Ribonucleoprotein</keyword>
<dbReference type="GO" id="GO:0005681">
    <property type="term" value="C:spliceosomal complex"/>
    <property type="evidence" value="ECO:0007669"/>
    <property type="project" value="UniProtKB-KW"/>
</dbReference>
<evidence type="ECO:0000256" key="4">
    <source>
        <dbReference type="ARBA" id="ARBA00022728"/>
    </source>
</evidence>
<keyword evidence="3" id="KW-0507">mRNA processing</keyword>
<dbReference type="InterPro" id="IPR010920">
    <property type="entry name" value="LSM_dom_sf"/>
</dbReference>
<dbReference type="GO" id="GO:0046540">
    <property type="term" value="C:U4/U6 x U5 tri-snRNP complex"/>
    <property type="evidence" value="ECO:0007669"/>
    <property type="project" value="TreeGrafter"/>
</dbReference>
<accession>A0AAV5R1B2</accession>
<evidence type="ECO:0000256" key="3">
    <source>
        <dbReference type="ARBA" id="ARBA00022664"/>
    </source>
</evidence>
<protein>
    <submittedName>
        <fullName evidence="10">RNA-binding protein</fullName>
    </submittedName>
</protein>
<dbReference type="Gene3D" id="2.30.30.100">
    <property type="match status" value="1"/>
</dbReference>
<evidence type="ECO:0000256" key="2">
    <source>
        <dbReference type="ARBA" id="ARBA00006850"/>
    </source>
</evidence>
<dbReference type="PANTHER" id="PTHR20971:SF0">
    <property type="entry name" value="U6 SNRNA-ASSOCIATED SM-LIKE PROTEIN LSM5"/>
    <property type="match status" value="1"/>
</dbReference>
<keyword evidence="7" id="KW-0539">Nucleus</keyword>
<comment type="caution">
    <text evidence="10">The sequence shown here is derived from an EMBL/GenBank/DDBJ whole genome shotgun (WGS) entry which is preliminary data.</text>
</comment>
<comment type="subcellular location">
    <subcellularLocation>
        <location evidence="1">Nucleus</location>
    </subcellularLocation>
</comment>
<evidence type="ECO:0000256" key="1">
    <source>
        <dbReference type="ARBA" id="ARBA00004123"/>
    </source>
</evidence>
<dbReference type="InterPro" id="IPR001163">
    <property type="entry name" value="Sm_dom_euk/arc"/>
</dbReference>
<keyword evidence="11" id="KW-1185">Reference proteome</keyword>
<evidence type="ECO:0000256" key="7">
    <source>
        <dbReference type="ARBA" id="ARBA00023242"/>
    </source>
</evidence>
<evidence type="ECO:0000259" key="9">
    <source>
        <dbReference type="PROSITE" id="PS52002"/>
    </source>
</evidence>
<dbReference type="SMART" id="SM00651">
    <property type="entry name" value="Sm"/>
    <property type="match status" value="1"/>
</dbReference>
<evidence type="ECO:0000313" key="11">
    <source>
        <dbReference type="Proteomes" id="UP001378960"/>
    </source>
</evidence>
<dbReference type="Pfam" id="PF01423">
    <property type="entry name" value="LSM"/>
    <property type="match status" value="1"/>
</dbReference>
<evidence type="ECO:0000256" key="8">
    <source>
        <dbReference type="ARBA" id="ARBA00023274"/>
    </source>
</evidence>
<keyword evidence="4" id="KW-0747">Spliceosome</keyword>
<evidence type="ECO:0000256" key="6">
    <source>
        <dbReference type="ARBA" id="ARBA00023187"/>
    </source>
</evidence>
<proteinExistence type="inferred from homology"/>
<dbReference type="GO" id="GO:0003723">
    <property type="term" value="F:RNA binding"/>
    <property type="evidence" value="ECO:0007669"/>
    <property type="project" value="UniProtKB-KW"/>
</dbReference>
<keyword evidence="6" id="KW-0508">mRNA splicing</keyword>
<evidence type="ECO:0000256" key="5">
    <source>
        <dbReference type="ARBA" id="ARBA00022884"/>
    </source>
</evidence>
<dbReference type="PANTHER" id="PTHR20971">
    <property type="entry name" value="U6 SNRNA-ASSOCIATED PROTEIN"/>
    <property type="match status" value="1"/>
</dbReference>
<dbReference type="PROSITE" id="PS52002">
    <property type="entry name" value="SM"/>
    <property type="match status" value="1"/>
</dbReference>
<dbReference type="InterPro" id="IPR033871">
    <property type="entry name" value="LSm5"/>
</dbReference>
<evidence type="ECO:0000313" key="10">
    <source>
        <dbReference type="EMBL" id="GMM45279.1"/>
    </source>
</evidence>
<reference evidence="10 11" key="1">
    <citation type="journal article" date="2023" name="Elife">
        <title>Identification of key yeast species and microbe-microbe interactions impacting larval growth of Drosophila in the wild.</title>
        <authorList>
            <person name="Mure A."/>
            <person name="Sugiura Y."/>
            <person name="Maeda R."/>
            <person name="Honda K."/>
            <person name="Sakurai N."/>
            <person name="Takahashi Y."/>
            <person name="Watada M."/>
            <person name="Katoh T."/>
            <person name="Gotoh A."/>
            <person name="Gotoh Y."/>
            <person name="Taniguchi I."/>
            <person name="Nakamura K."/>
            <person name="Hayashi T."/>
            <person name="Katayama T."/>
            <person name="Uemura T."/>
            <person name="Hattori Y."/>
        </authorList>
    </citation>
    <scope>NUCLEOTIDE SEQUENCE [LARGE SCALE GENOMIC DNA]</scope>
    <source>
        <strain evidence="10 11">PK-24</strain>
    </source>
</reference>
<name>A0AAV5R1B2_PICKL</name>
<dbReference type="GO" id="GO:0005688">
    <property type="term" value="C:U6 snRNP"/>
    <property type="evidence" value="ECO:0007669"/>
    <property type="project" value="TreeGrafter"/>
</dbReference>
<sequence length="84" mass="9300">MSETTTPSLAETMTLPLELLDQCVGKKLRVYLRDRHVYEGTLVGFDDLVNLVMDNVTEVAGSPDNSISDRMLISSRTLTMLAPL</sequence>
<dbReference type="Proteomes" id="UP001378960">
    <property type="component" value="Unassembled WGS sequence"/>
</dbReference>
<dbReference type="InterPro" id="IPR047575">
    <property type="entry name" value="Sm"/>
</dbReference>
<organism evidence="10 11">
    <name type="scientific">Pichia kluyveri</name>
    <name type="common">Yeast</name>
    <dbReference type="NCBI Taxonomy" id="36015"/>
    <lineage>
        <taxon>Eukaryota</taxon>
        <taxon>Fungi</taxon>
        <taxon>Dikarya</taxon>
        <taxon>Ascomycota</taxon>
        <taxon>Saccharomycotina</taxon>
        <taxon>Pichiomycetes</taxon>
        <taxon>Pichiales</taxon>
        <taxon>Pichiaceae</taxon>
        <taxon>Pichia</taxon>
    </lineage>
</organism>
<feature type="domain" description="Sm" evidence="9">
    <location>
        <begin position="15"/>
        <end position="84"/>
    </location>
</feature>
<dbReference type="GO" id="GO:0000398">
    <property type="term" value="P:mRNA splicing, via spliceosome"/>
    <property type="evidence" value="ECO:0007669"/>
    <property type="project" value="TreeGrafter"/>
</dbReference>
<dbReference type="EMBL" id="BTGB01000002">
    <property type="protein sequence ID" value="GMM45279.1"/>
    <property type="molecule type" value="Genomic_DNA"/>
</dbReference>